<evidence type="ECO:0000313" key="2">
    <source>
        <dbReference type="EMBL" id="GIG40641.1"/>
    </source>
</evidence>
<keyword evidence="3" id="KW-1185">Reference proteome</keyword>
<dbReference type="RefSeq" id="WP_203674534.1">
    <property type="nucleotide sequence ID" value="NZ_BONP01000014.1"/>
</dbReference>
<organism evidence="2 3">
    <name type="scientific">Cellulomonas phragmiteti</name>
    <dbReference type="NCBI Taxonomy" id="478780"/>
    <lineage>
        <taxon>Bacteria</taxon>
        <taxon>Bacillati</taxon>
        <taxon>Actinomycetota</taxon>
        <taxon>Actinomycetes</taxon>
        <taxon>Micrococcales</taxon>
        <taxon>Cellulomonadaceae</taxon>
        <taxon>Cellulomonas</taxon>
    </lineage>
</organism>
<keyword evidence="1" id="KW-0472">Membrane</keyword>
<proteinExistence type="predicted"/>
<name>A0ABQ4DNZ5_9CELL</name>
<dbReference type="Proteomes" id="UP000614741">
    <property type="component" value="Unassembled WGS sequence"/>
</dbReference>
<dbReference type="EMBL" id="BONP01000014">
    <property type="protein sequence ID" value="GIG40641.1"/>
    <property type="molecule type" value="Genomic_DNA"/>
</dbReference>
<sequence length="199" mass="21421">MNRQSTSLALRIVGVAAFAVVAWRKTVTSDEPWWPSWLGALAVIGAIVLGVWWWTRRDDGTRRAAVAARPGWTTRAVWADATLGDSLRTLGATPGKVRGGTRMTLAWSATELQLWRGQTVVLTLPWEQVWTITRTVGQAASTGNPAVELVTRESARFVVVPARRPDGGMLPATGAQVDALVGTLREARQGSGTSVPPAR</sequence>
<protein>
    <submittedName>
        <fullName evidence="2">Uncharacterized protein</fullName>
    </submittedName>
</protein>
<gene>
    <name evidence="2" type="ORF">Cph01nite_24030</name>
</gene>
<evidence type="ECO:0000256" key="1">
    <source>
        <dbReference type="SAM" id="Phobius"/>
    </source>
</evidence>
<reference evidence="2 3" key="1">
    <citation type="submission" date="2021-01" db="EMBL/GenBank/DDBJ databases">
        <title>Whole genome shotgun sequence of Cellulomonas phragmiteti NBRC 110785.</title>
        <authorList>
            <person name="Komaki H."/>
            <person name="Tamura T."/>
        </authorList>
    </citation>
    <scope>NUCLEOTIDE SEQUENCE [LARGE SCALE GENOMIC DNA]</scope>
    <source>
        <strain evidence="2 3">NBRC 110785</strain>
    </source>
</reference>
<feature type="transmembrane region" description="Helical" evidence="1">
    <location>
        <begin position="34"/>
        <end position="54"/>
    </location>
</feature>
<keyword evidence="1" id="KW-1133">Transmembrane helix</keyword>
<comment type="caution">
    <text evidence="2">The sequence shown here is derived from an EMBL/GenBank/DDBJ whole genome shotgun (WGS) entry which is preliminary data.</text>
</comment>
<evidence type="ECO:0000313" key="3">
    <source>
        <dbReference type="Proteomes" id="UP000614741"/>
    </source>
</evidence>
<accession>A0ABQ4DNZ5</accession>
<keyword evidence="1" id="KW-0812">Transmembrane</keyword>